<reference evidence="2" key="1">
    <citation type="journal article" date="2019" name="bioRxiv">
        <title>The Genome of the Zebra Mussel, Dreissena polymorpha: A Resource for Invasive Species Research.</title>
        <authorList>
            <person name="McCartney M.A."/>
            <person name="Auch B."/>
            <person name="Kono T."/>
            <person name="Mallez S."/>
            <person name="Zhang Y."/>
            <person name="Obille A."/>
            <person name="Becker A."/>
            <person name="Abrahante J.E."/>
            <person name="Garbe J."/>
            <person name="Badalamenti J.P."/>
            <person name="Herman A."/>
            <person name="Mangelson H."/>
            <person name="Liachko I."/>
            <person name="Sullivan S."/>
            <person name="Sone E.D."/>
            <person name="Koren S."/>
            <person name="Silverstein K.A.T."/>
            <person name="Beckman K.B."/>
            <person name="Gohl D.M."/>
        </authorList>
    </citation>
    <scope>NUCLEOTIDE SEQUENCE</scope>
    <source>
        <strain evidence="2">Duluth1</strain>
        <tissue evidence="2">Whole animal</tissue>
    </source>
</reference>
<dbReference type="AlphaFoldDB" id="A0A9D4KBN5"/>
<protein>
    <submittedName>
        <fullName evidence="2">Uncharacterized protein</fullName>
    </submittedName>
</protein>
<evidence type="ECO:0000256" key="1">
    <source>
        <dbReference type="SAM" id="SignalP"/>
    </source>
</evidence>
<feature type="signal peptide" evidence="1">
    <location>
        <begin position="1"/>
        <end position="22"/>
    </location>
</feature>
<dbReference type="PANTHER" id="PTHR39069">
    <property type="entry name" value="ECDYSONE-INDUCIBLE GENE E1, ISOFORM A"/>
    <property type="match status" value="1"/>
</dbReference>
<proteinExistence type="predicted"/>
<evidence type="ECO:0000313" key="3">
    <source>
        <dbReference type="Proteomes" id="UP000828390"/>
    </source>
</evidence>
<accession>A0A9D4KBN5</accession>
<gene>
    <name evidence="2" type="ORF">DPMN_109819</name>
</gene>
<evidence type="ECO:0000313" key="2">
    <source>
        <dbReference type="EMBL" id="KAH3836449.1"/>
    </source>
</evidence>
<keyword evidence="3" id="KW-1185">Reference proteome</keyword>
<reference evidence="2" key="2">
    <citation type="submission" date="2020-11" db="EMBL/GenBank/DDBJ databases">
        <authorList>
            <person name="McCartney M.A."/>
            <person name="Auch B."/>
            <person name="Kono T."/>
            <person name="Mallez S."/>
            <person name="Becker A."/>
            <person name="Gohl D.M."/>
            <person name="Silverstein K.A.T."/>
            <person name="Koren S."/>
            <person name="Bechman K.B."/>
            <person name="Herman A."/>
            <person name="Abrahante J.E."/>
            <person name="Garbe J."/>
        </authorList>
    </citation>
    <scope>NUCLEOTIDE SEQUENCE</scope>
    <source>
        <strain evidence="2">Duluth1</strain>
        <tissue evidence="2">Whole animal</tissue>
    </source>
</reference>
<keyword evidence="1" id="KW-0732">Signal</keyword>
<organism evidence="2 3">
    <name type="scientific">Dreissena polymorpha</name>
    <name type="common">Zebra mussel</name>
    <name type="synonym">Mytilus polymorpha</name>
    <dbReference type="NCBI Taxonomy" id="45954"/>
    <lineage>
        <taxon>Eukaryota</taxon>
        <taxon>Metazoa</taxon>
        <taxon>Spiralia</taxon>
        <taxon>Lophotrochozoa</taxon>
        <taxon>Mollusca</taxon>
        <taxon>Bivalvia</taxon>
        <taxon>Autobranchia</taxon>
        <taxon>Heteroconchia</taxon>
        <taxon>Euheterodonta</taxon>
        <taxon>Imparidentia</taxon>
        <taxon>Neoheterodontei</taxon>
        <taxon>Myida</taxon>
        <taxon>Dreissenoidea</taxon>
        <taxon>Dreissenidae</taxon>
        <taxon>Dreissena</taxon>
    </lineage>
</organism>
<dbReference type="Proteomes" id="UP000828390">
    <property type="component" value="Unassembled WGS sequence"/>
</dbReference>
<feature type="chain" id="PRO_5038360230" evidence="1">
    <location>
        <begin position="23"/>
        <end position="363"/>
    </location>
</feature>
<dbReference type="EMBL" id="JAIWYP010000004">
    <property type="protein sequence ID" value="KAH3836449.1"/>
    <property type="molecule type" value="Genomic_DNA"/>
</dbReference>
<sequence>MYRKSDLFTIFVLVLVFEQTCGLALDADCTSDANACTTPNAVCTTDTKICTCATGYTKVGTDCKADLGTACTVTADCDTTTNPAAVCSTSGTKICTCATGYTKQGTACKADLGTACTATADCDTTAIQHAVCDVLATTKVCKIKSTGDCTVNTDKCVSGAACTANACACSAKYKEDTNKLCATVLGSTCTATADCTTTVANSDCTGTGTKTCTCNFGFTKQGADCSDIWKACNTTADCDTTTTPTAVCDVLATAKDCKIKSTGSCAGNTDKCVSGAACTNDVCVCSTKYKENTDKLCATVLGSTCTATADCTATVANSDCTGTGSKTCTCNTGFTKQGADCSGATGVAACLAMILACIFTTIV</sequence>
<comment type="caution">
    <text evidence="2">The sequence shown here is derived from an EMBL/GenBank/DDBJ whole genome shotgun (WGS) entry which is preliminary data.</text>
</comment>
<dbReference type="PANTHER" id="PTHR39069:SF1">
    <property type="entry name" value="ECDYSONE-INDUCIBLE GENE E1, ISOFORM A"/>
    <property type="match status" value="1"/>
</dbReference>
<name>A0A9D4KBN5_DREPO</name>